<feature type="transmembrane region" description="Helical" evidence="1">
    <location>
        <begin position="117"/>
        <end position="150"/>
    </location>
</feature>
<evidence type="ECO:0000313" key="2">
    <source>
        <dbReference type="EMBL" id="GCE27124.1"/>
    </source>
</evidence>
<sequence length="166" mass="17706">MNMQKWSLTRKLGFILGSVSTISSIVLNVTFSDLHIFIKAGDMSFFAACFIGGILAAQQIGRAKAGGNAGLWASLYYLLFTSIYTAIVALLQFVVFHQIPAIFKQIDLSGPATFLDIIVTLTIAAVALISVVGFAIAVNAVIGWCVGALGGLVGKSQYHKKVISQY</sequence>
<keyword evidence="1" id="KW-0812">Transmembrane</keyword>
<dbReference type="EMBL" id="BIFT01000001">
    <property type="protein sequence ID" value="GCE27124.1"/>
    <property type="molecule type" value="Genomic_DNA"/>
</dbReference>
<keyword evidence="1" id="KW-0472">Membrane</keyword>
<name>A0A402B6Z4_9CHLR</name>
<proteinExistence type="predicted"/>
<dbReference type="Proteomes" id="UP000287171">
    <property type="component" value="Unassembled WGS sequence"/>
</dbReference>
<dbReference type="AlphaFoldDB" id="A0A402B6Z4"/>
<accession>A0A402B6Z4</accession>
<feature type="transmembrane region" description="Helical" evidence="1">
    <location>
        <begin position="43"/>
        <end position="63"/>
    </location>
</feature>
<feature type="transmembrane region" description="Helical" evidence="1">
    <location>
        <begin position="12"/>
        <end position="31"/>
    </location>
</feature>
<reference evidence="3" key="1">
    <citation type="submission" date="2018-12" db="EMBL/GenBank/DDBJ databases">
        <title>Tengunoibacter tsumagoiensis gen. nov., sp. nov., Dictyobacter kobayashii sp. nov., D. alpinus sp. nov., and D. joshuensis sp. nov. and description of Dictyobacteraceae fam. nov. within the order Ktedonobacterales isolated from Tengu-no-mugimeshi.</title>
        <authorList>
            <person name="Wang C.M."/>
            <person name="Zheng Y."/>
            <person name="Sakai Y."/>
            <person name="Toyoda A."/>
            <person name="Minakuchi Y."/>
            <person name="Abe K."/>
            <person name="Yokota A."/>
            <person name="Yabe S."/>
        </authorList>
    </citation>
    <scope>NUCLEOTIDE SEQUENCE [LARGE SCALE GENOMIC DNA]</scope>
    <source>
        <strain evidence="3">Uno16</strain>
    </source>
</reference>
<organism evidence="2 3">
    <name type="scientific">Dictyobacter alpinus</name>
    <dbReference type="NCBI Taxonomy" id="2014873"/>
    <lineage>
        <taxon>Bacteria</taxon>
        <taxon>Bacillati</taxon>
        <taxon>Chloroflexota</taxon>
        <taxon>Ktedonobacteria</taxon>
        <taxon>Ktedonobacterales</taxon>
        <taxon>Dictyobacteraceae</taxon>
        <taxon>Dictyobacter</taxon>
    </lineage>
</organism>
<evidence type="ECO:0000256" key="1">
    <source>
        <dbReference type="SAM" id="Phobius"/>
    </source>
</evidence>
<protein>
    <submittedName>
        <fullName evidence="2">Uncharacterized protein</fullName>
    </submittedName>
</protein>
<dbReference type="RefSeq" id="WP_126627503.1">
    <property type="nucleotide sequence ID" value="NZ_BIFT01000001.1"/>
</dbReference>
<keyword evidence="3" id="KW-1185">Reference proteome</keyword>
<keyword evidence="1" id="KW-1133">Transmembrane helix</keyword>
<comment type="caution">
    <text evidence="2">The sequence shown here is derived from an EMBL/GenBank/DDBJ whole genome shotgun (WGS) entry which is preliminary data.</text>
</comment>
<evidence type="ECO:0000313" key="3">
    <source>
        <dbReference type="Proteomes" id="UP000287171"/>
    </source>
</evidence>
<feature type="transmembrane region" description="Helical" evidence="1">
    <location>
        <begin position="75"/>
        <end position="97"/>
    </location>
</feature>
<gene>
    <name evidence="2" type="ORF">KDA_26080</name>
</gene>